<feature type="transmembrane region" description="Helical" evidence="1">
    <location>
        <begin position="28"/>
        <end position="51"/>
    </location>
</feature>
<keyword evidence="1" id="KW-0812">Transmembrane</keyword>
<name>A0A557RDV1_9GAMM</name>
<protein>
    <submittedName>
        <fullName evidence="2">HXXEE domain-containing protein</fullName>
    </submittedName>
</protein>
<feature type="transmembrane region" description="Helical" evidence="1">
    <location>
        <begin position="87"/>
        <end position="105"/>
    </location>
</feature>
<feature type="transmembrane region" description="Helical" evidence="1">
    <location>
        <begin position="111"/>
        <end position="132"/>
    </location>
</feature>
<dbReference type="InterPro" id="IPR025671">
    <property type="entry name" value="HXXEE"/>
</dbReference>
<evidence type="ECO:0000313" key="3">
    <source>
        <dbReference type="Proteomes" id="UP000316688"/>
    </source>
</evidence>
<dbReference type="Proteomes" id="UP000316688">
    <property type="component" value="Unassembled WGS sequence"/>
</dbReference>
<gene>
    <name evidence="2" type="ORF">FPL11_09950</name>
</gene>
<evidence type="ECO:0000256" key="1">
    <source>
        <dbReference type="SAM" id="Phobius"/>
    </source>
</evidence>
<dbReference type="EMBL" id="VMKP01000006">
    <property type="protein sequence ID" value="TVO63344.1"/>
    <property type="molecule type" value="Genomic_DNA"/>
</dbReference>
<reference evidence="2 3" key="1">
    <citation type="submission" date="2019-07" db="EMBL/GenBank/DDBJ databases">
        <title>Reclasification of Spiribacter aquaticus.</title>
        <authorList>
            <person name="Leon M.J."/>
            <person name="Sanchez-Porro C."/>
            <person name="Ventosa A."/>
        </authorList>
    </citation>
    <scope>NUCLEOTIDE SEQUENCE [LARGE SCALE GENOMIC DNA]</scope>
    <source>
        <strain evidence="2 3">SP30</strain>
    </source>
</reference>
<proteinExistence type="predicted"/>
<keyword evidence="1" id="KW-1133">Transmembrane helix</keyword>
<comment type="caution">
    <text evidence="2">The sequence shown here is derived from an EMBL/GenBank/DDBJ whole genome shotgun (WGS) entry which is preliminary data.</text>
</comment>
<accession>A0A557RDV1</accession>
<sequence length="188" mass="20971">MFAPPCTVERSTLLNRIFQYWVYATPPAALLLIGLYPFIGAGIALPVYLALPIYMAHQFEEHDADRFAAFLNELLGPRRRGLTAADIWVVNVVFVWFALLAVFYLTRLDPAWGVLAGYLVAVNALLHVVWAVRLRRYNPGLWSAAVLFLPLATWIFAATPAPILIHLFAMLVVIVLHAAIAYRASQPA</sequence>
<feature type="transmembrane region" description="Helical" evidence="1">
    <location>
        <begin position="139"/>
        <end position="157"/>
    </location>
</feature>
<keyword evidence="3" id="KW-1185">Reference proteome</keyword>
<dbReference type="AlphaFoldDB" id="A0A557RDV1"/>
<feature type="transmembrane region" description="Helical" evidence="1">
    <location>
        <begin position="163"/>
        <end position="182"/>
    </location>
</feature>
<keyword evidence="1" id="KW-0472">Membrane</keyword>
<evidence type="ECO:0000313" key="2">
    <source>
        <dbReference type="EMBL" id="TVO63344.1"/>
    </source>
</evidence>
<dbReference type="Pfam" id="PF13787">
    <property type="entry name" value="HXXEE"/>
    <property type="match status" value="1"/>
</dbReference>
<organism evidence="2 3">
    <name type="scientific">Spiribacter aquaticus</name>
    <dbReference type="NCBI Taxonomy" id="1935996"/>
    <lineage>
        <taxon>Bacteria</taxon>
        <taxon>Pseudomonadati</taxon>
        <taxon>Pseudomonadota</taxon>
        <taxon>Gammaproteobacteria</taxon>
        <taxon>Chromatiales</taxon>
        <taxon>Ectothiorhodospiraceae</taxon>
        <taxon>Spiribacter</taxon>
    </lineage>
</organism>